<dbReference type="EMBL" id="CAJOBG010074549">
    <property type="protein sequence ID" value="CAF4608086.1"/>
    <property type="molecule type" value="Genomic_DNA"/>
</dbReference>
<proteinExistence type="predicted"/>
<protein>
    <recommendedName>
        <fullName evidence="3">WG repeat-containing protein</fullName>
    </recommendedName>
</protein>
<sequence>DDLGRQAIVIKPTQIIVDDDKPLLAFQNDFIQNGFIHQNNGVWRTGKLIGTVNKFNPKDEGYCYSEVRYADNPLNEKISTGQPGRLFRVDEIGCLKYTRDAQSSFINLLFPS</sequence>
<evidence type="ECO:0008006" key="3">
    <source>
        <dbReference type="Google" id="ProtNLM"/>
    </source>
</evidence>
<name>A0A821CGH4_9BILA</name>
<accession>A0A821CGH4</accession>
<gene>
    <name evidence="1" type="ORF">OVN521_LOCUS45438</name>
</gene>
<comment type="caution">
    <text evidence="1">The sequence shown here is derived from an EMBL/GenBank/DDBJ whole genome shotgun (WGS) entry which is preliminary data.</text>
</comment>
<organism evidence="1 2">
    <name type="scientific">Rotaria magnacalcarata</name>
    <dbReference type="NCBI Taxonomy" id="392030"/>
    <lineage>
        <taxon>Eukaryota</taxon>
        <taxon>Metazoa</taxon>
        <taxon>Spiralia</taxon>
        <taxon>Gnathifera</taxon>
        <taxon>Rotifera</taxon>
        <taxon>Eurotatoria</taxon>
        <taxon>Bdelloidea</taxon>
        <taxon>Philodinida</taxon>
        <taxon>Philodinidae</taxon>
        <taxon>Rotaria</taxon>
    </lineage>
</organism>
<evidence type="ECO:0000313" key="1">
    <source>
        <dbReference type="EMBL" id="CAF4608086.1"/>
    </source>
</evidence>
<reference evidence="1" key="1">
    <citation type="submission" date="2021-02" db="EMBL/GenBank/DDBJ databases">
        <authorList>
            <person name="Nowell W R."/>
        </authorList>
    </citation>
    <scope>NUCLEOTIDE SEQUENCE</scope>
</reference>
<keyword evidence="2" id="KW-1185">Reference proteome</keyword>
<dbReference type="AlphaFoldDB" id="A0A821CGH4"/>
<feature type="non-terminal residue" evidence="1">
    <location>
        <position position="112"/>
    </location>
</feature>
<evidence type="ECO:0000313" key="2">
    <source>
        <dbReference type="Proteomes" id="UP000663866"/>
    </source>
</evidence>
<feature type="non-terminal residue" evidence="1">
    <location>
        <position position="1"/>
    </location>
</feature>
<dbReference type="Proteomes" id="UP000663866">
    <property type="component" value="Unassembled WGS sequence"/>
</dbReference>